<evidence type="ECO:0000313" key="2">
    <source>
        <dbReference type="Proteomes" id="UP000314294"/>
    </source>
</evidence>
<gene>
    <name evidence="1" type="ORF">EYF80_031194</name>
</gene>
<proteinExistence type="predicted"/>
<reference evidence="1 2" key="1">
    <citation type="submission" date="2019-03" db="EMBL/GenBank/DDBJ databases">
        <title>First draft genome of Liparis tanakae, snailfish: a comprehensive survey of snailfish specific genes.</title>
        <authorList>
            <person name="Kim W."/>
            <person name="Song I."/>
            <person name="Jeong J.-H."/>
            <person name="Kim D."/>
            <person name="Kim S."/>
            <person name="Ryu S."/>
            <person name="Song J.Y."/>
            <person name="Lee S.K."/>
        </authorList>
    </citation>
    <scope>NUCLEOTIDE SEQUENCE [LARGE SCALE GENOMIC DNA]</scope>
    <source>
        <tissue evidence="1">Muscle</tissue>
    </source>
</reference>
<accession>A0A4Z2H163</accession>
<organism evidence="1 2">
    <name type="scientific">Liparis tanakae</name>
    <name type="common">Tanaka's snailfish</name>
    <dbReference type="NCBI Taxonomy" id="230148"/>
    <lineage>
        <taxon>Eukaryota</taxon>
        <taxon>Metazoa</taxon>
        <taxon>Chordata</taxon>
        <taxon>Craniata</taxon>
        <taxon>Vertebrata</taxon>
        <taxon>Euteleostomi</taxon>
        <taxon>Actinopterygii</taxon>
        <taxon>Neopterygii</taxon>
        <taxon>Teleostei</taxon>
        <taxon>Neoteleostei</taxon>
        <taxon>Acanthomorphata</taxon>
        <taxon>Eupercaria</taxon>
        <taxon>Perciformes</taxon>
        <taxon>Cottioidei</taxon>
        <taxon>Cottales</taxon>
        <taxon>Liparidae</taxon>
        <taxon>Liparis</taxon>
    </lineage>
</organism>
<name>A0A4Z2H163_9TELE</name>
<dbReference type="Proteomes" id="UP000314294">
    <property type="component" value="Unassembled WGS sequence"/>
</dbReference>
<sequence length="279" mass="29420">MRLPGQSNRVGAEDVHQVSPSGDALGGFKSRVALAQNEHGLVLVVLGVGGDGVVALDQLGTGELDLLRLPQTRGHQEDAGGGERVRLVLVGQDVAPALGCLHCLDPPDVHAVPDLQPELLLKDRQIHRIGVGGREEVPAHSLQQEVAPVAQQRVPVVAHVELSVLGSRVDLVDADERPVPGDDVVSFSLGEEISHLQPRGPGAQHAVLVAAGAGVLVAVGKASQAANQDEGKDQTRKCRIHNLLDAPPIGVAATLLQHHHQCLDSMGGFGLRRYQHLYP</sequence>
<evidence type="ECO:0000313" key="1">
    <source>
        <dbReference type="EMBL" id="TNN58574.1"/>
    </source>
</evidence>
<dbReference type="OrthoDB" id="66881at2759"/>
<dbReference type="EMBL" id="SRLO01000375">
    <property type="protein sequence ID" value="TNN58574.1"/>
    <property type="molecule type" value="Genomic_DNA"/>
</dbReference>
<protein>
    <submittedName>
        <fullName evidence="1">Uncharacterized protein</fullName>
    </submittedName>
</protein>
<dbReference type="AlphaFoldDB" id="A0A4Z2H163"/>
<comment type="caution">
    <text evidence="1">The sequence shown here is derived from an EMBL/GenBank/DDBJ whole genome shotgun (WGS) entry which is preliminary data.</text>
</comment>
<keyword evidence="2" id="KW-1185">Reference proteome</keyword>